<feature type="region of interest" description="Disordered" evidence="1">
    <location>
        <begin position="317"/>
        <end position="373"/>
    </location>
</feature>
<comment type="caution">
    <text evidence="2">The sequence shown here is derived from an EMBL/GenBank/DDBJ whole genome shotgun (WGS) entry which is preliminary data.</text>
</comment>
<feature type="compositionally biased region" description="Polar residues" evidence="1">
    <location>
        <begin position="1016"/>
        <end position="1025"/>
    </location>
</feature>
<feature type="region of interest" description="Disordered" evidence="1">
    <location>
        <begin position="826"/>
        <end position="857"/>
    </location>
</feature>
<feature type="region of interest" description="Disordered" evidence="1">
    <location>
        <begin position="646"/>
        <end position="683"/>
    </location>
</feature>
<feature type="compositionally biased region" description="Basic residues" evidence="1">
    <location>
        <begin position="501"/>
        <end position="512"/>
    </location>
</feature>
<dbReference type="AlphaFoldDB" id="A0AAN8NCV1"/>
<feature type="compositionally biased region" description="Acidic residues" evidence="1">
    <location>
        <begin position="1078"/>
        <end position="1096"/>
    </location>
</feature>
<feature type="compositionally biased region" description="Polar residues" evidence="1">
    <location>
        <begin position="42"/>
        <end position="59"/>
    </location>
</feature>
<feature type="compositionally biased region" description="Pro residues" evidence="1">
    <location>
        <begin position="110"/>
        <end position="120"/>
    </location>
</feature>
<feature type="region of interest" description="Disordered" evidence="1">
    <location>
        <begin position="463"/>
        <end position="610"/>
    </location>
</feature>
<name>A0AAN8NCV1_9PEZI</name>
<dbReference type="EMBL" id="JAVHJM010000008">
    <property type="protein sequence ID" value="KAK6508250.1"/>
    <property type="molecule type" value="Genomic_DNA"/>
</dbReference>
<feature type="compositionally biased region" description="Basic residues" evidence="1">
    <location>
        <begin position="1100"/>
        <end position="1115"/>
    </location>
</feature>
<feature type="compositionally biased region" description="Polar residues" evidence="1">
    <location>
        <begin position="463"/>
        <end position="474"/>
    </location>
</feature>
<feature type="compositionally biased region" description="Polar residues" evidence="1">
    <location>
        <begin position="317"/>
        <end position="362"/>
    </location>
</feature>
<feature type="compositionally biased region" description="Low complexity" evidence="1">
    <location>
        <begin position="483"/>
        <end position="493"/>
    </location>
</feature>
<gene>
    <name evidence="2" type="ORF">TWF506_010347</name>
</gene>
<feature type="compositionally biased region" description="Polar residues" evidence="1">
    <location>
        <begin position="210"/>
        <end position="225"/>
    </location>
</feature>
<feature type="region of interest" description="Disordered" evidence="1">
    <location>
        <begin position="944"/>
        <end position="1046"/>
    </location>
</feature>
<protein>
    <submittedName>
        <fullName evidence="2">Uncharacterized protein</fullName>
    </submittedName>
</protein>
<feature type="region of interest" description="Disordered" evidence="1">
    <location>
        <begin position="195"/>
        <end position="269"/>
    </location>
</feature>
<accession>A0AAN8NCV1</accession>
<organism evidence="2 3">
    <name type="scientific">Arthrobotrys conoides</name>
    <dbReference type="NCBI Taxonomy" id="74498"/>
    <lineage>
        <taxon>Eukaryota</taxon>
        <taxon>Fungi</taxon>
        <taxon>Dikarya</taxon>
        <taxon>Ascomycota</taxon>
        <taxon>Pezizomycotina</taxon>
        <taxon>Orbiliomycetes</taxon>
        <taxon>Orbiliales</taxon>
        <taxon>Orbiliaceae</taxon>
        <taxon>Arthrobotrys</taxon>
    </lineage>
</organism>
<keyword evidence="3" id="KW-1185">Reference proteome</keyword>
<reference evidence="2 3" key="1">
    <citation type="submission" date="2019-10" db="EMBL/GenBank/DDBJ databases">
        <authorList>
            <person name="Palmer J.M."/>
        </authorList>
    </citation>
    <scope>NUCLEOTIDE SEQUENCE [LARGE SCALE GENOMIC DNA]</scope>
    <source>
        <strain evidence="2 3">TWF506</strain>
    </source>
</reference>
<sequence>MDKPTEEKEYPVAGQGQSSPSQPQSQAPQAHQVAHPTPPQGARQSHLQGERQNPPQSVYQGPFQGPLQDRPEDSRQGSFGMLQGPYAAPQIAPPPQVASQGLQLDQVQRPRPPNPPPAVPQPRSNPRIDDKIQYKKRMIKNISAPQRETEYNNLVQQIKRLDPKVYCDVICDLVAHGEVAHEDKNRLTRIIENDNNVRNAGPPFPPPGINSMSTQAPQPHSQQAFPSRHGHGNPTPNTVQQAQGHMPRYGQGQDAPNIQQPHGYMPQYYPGQAARNLQQYPPMSAPTYHRAQILNQVPTPILVQELELRARAEQYHAGSQMSGASTTGNHGTASVQRYGNHVPQNQSVPPIRNPQTLTSSSPIGYYPPRHNLPHLQSLSRQAAATTFSHLPATTIPSSQQVASNISSCPPAATTSSHLSIPPALTRINLTISPRPLEDTSTSESLSPSVKALRLGDETISTRALNNLELTQTADRPTEPTLAPVPSESSEPVPVKAPKAGKMPRRPSQKRPRPSPESSPEPSKRTEVIPPSETMDLDIGPLSGNELSSVVTDNGGDGGVAGPLSDTGVDDGPQGDALRPEGMAASGGKEGPTTARPAPGKENQKEMPGPKDWEQVDVTMREPAFFRCNPADFATGLPASATATLGAQTRPSTRAHAPPTPVAPSPARRSKRIAQQQDNPDEMETTEIARKTKAETFARLGITEVESNAHAMRALLFQIVHGIFFQTRSGTGEPQTAQARERLILLASQAIRALVGTGDGTLDVVCDVWRRDFREELRRPTLDIGPPVRRNRETGSLDFCDPGTPVRCSICGRRHGVEFSVGFSGTPYKSKREHRPEDMLEGSDSDMPGPPRTPPMRFNIGRRCTELIMNYHTLRQWERALKTWVRDRMQELGHIIEGGYLNRNQAGGASFELIGDIVQRLLEERSEDGTPRVQGFLTQLTRTHAHSMEIRKNRKGMALKFKKRHGPGTGKKKGADHASTSIGEGGQEKEPQAPRSEAGNPGIQSRLSKDQRGLLMAQQNSSSTERTPVDRLQDNLTTTLPLTPTGQRRVRYHGIGRIRTRVAIDADPSDEDLPGRDTNDDESSDSDDYVFLEDGDEAKEYRKKKNQWNRGGRGGR</sequence>
<feature type="compositionally biased region" description="Low complexity" evidence="1">
    <location>
        <begin position="11"/>
        <end position="35"/>
    </location>
</feature>
<feature type="region of interest" description="Disordered" evidence="1">
    <location>
        <begin position="1"/>
        <end position="129"/>
    </location>
</feature>
<evidence type="ECO:0000256" key="1">
    <source>
        <dbReference type="SAM" id="MobiDB-lite"/>
    </source>
</evidence>
<dbReference type="Proteomes" id="UP001307849">
    <property type="component" value="Unassembled WGS sequence"/>
</dbReference>
<feature type="compositionally biased region" description="Low complexity" evidence="1">
    <location>
        <begin position="1035"/>
        <end position="1044"/>
    </location>
</feature>
<feature type="compositionally biased region" description="Basic and acidic residues" evidence="1">
    <location>
        <begin position="1"/>
        <end position="10"/>
    </location>
</feature>
<evidence type="ECO:0000313" key="2">
    <source>
        <dbReference type="EMBL" id="KAK6508250.1"/>
    </source>
</evidence>
<feature type="compositionally biased region" description="Polar residues" evidence="1">
    <location>
        <begin position="234"/>
        <end position="243"/>
    </location>
</feature>
<feature type="compositionally biased region" description="Basic and acidic residues" evidence="1">
    <location>
        <begin position="601"/>
        <end position="610"/>
    </location>
</feature>
<feature type="compositionally biased region" description="Basic residues" evidence="1">
    <location>
        <begin position="951"/>
        <end position="973"/>
    </location>
</feature>
<proteinExistence type="predicted"/>
<evidence type="ECO:0000313" key="3">
    <source>
        <dbReference type="Proteomes" id="UP001307849"/>
    </source>
</evidence>
<feature type="region of interest" description="Disordered" evidence="1">
    <location>
        <begin position="1061"/>
        <end position="1115"/>
    </location>
</feature>